<keyword evidence="3" id="KW-1185">Reference proteome</keyword>
<dbReference type="Proteomes" id="UP000024635">
    <property type="component" value="Unassembled WGS sequence"/>
</dbReference>
<evidence type="ECO:0000313" key="3">
    <source>
        <dbReference type="Proteomes" id="UP000024635"/>
    </source>
</evidence>
<organism evidence="2 3">
    <name type="scientific">Ancylostoma ceylanicum</name>
    <dbReference type="NCBI Taxonomy" id="53326"/>
    <lineage>
        <taxon>Eukaryota</taxon>
        <taxon>Metazoa</taxon>
        <taxon>Ecdysozoa</taxon>
        <taxon>Nematoda</taxon>
        <taxon>Chromadorea</taxon>
        <taxon>Rhabditida</taxon>
        <taxon>Rhabditina</taxon>
        <taxon>Rhabditomorpha</taxon>
        <taxon>Strongyloidea</taxon>
        <taxon>Ancylostomatidae</taxon>
        <taxon>Ancylostomatinae</taxon>
        <taxon>Ancylostoma</taxon>
    </lineage>
</organism>
<proteinExistence type="predicted"/>
<reference evidence="3" key="1">
    <citation type="journal article" date="2015" name="Nat. Genet.">
        <title>The genome and transcriptome of the zoonotic hookworm Ancylostoma ceylanicum identify infection-specific gene families.</title>
        <authorList>
            <person name="Schwarz E.M."/>
            <person name="Hu Y."/>
            <person name="Antoshechkin I."/>
            <person name="Miller M.M."/>
            <person name="Sternberg P.W."/>
            <person name="Aroian R.V."/>
        </authorList>
    </citation>
    <scope>NUCLEOTIDE SEQUENCE</scope>
    <source>
        <strain evidence="3">HY135</strain>
    </source>
</reference>
<protein>
    <submittedName>
        <fullName evidence="2">Uncharacterized protein</fullName>
    </submittedName>
</protein>
<keyword evidence="1" id="KW-0812">Transmembrane</keyword>
<gene>
    <name evidence="2" type="primary">Acey_s0472.g2066</name>
    <name evidence="2" type="ORF">Y032_0472g2066</name>
</gene>
<keyword evidence="1" id="KW-0472">Membrane</keyword>
<keyword evidence="1" id="KW-1133">Transmembrane helix</keyword>
<dbReference type="EMBL" id="JARK01000072">
    <property type="protein sequence ID" value="EYC44098.1"/>
    <property type="molecule type" value="Genomic_DNA"/>
</dbReference>
<sequence length="167" mass="18801">MSNSPRRQSFRKFLLLRFWGGTSGIVLKFLFVPSYQPPEADWNPALAEAMKQMRKISAATQITAQVSPRGNPWRCAYESSPIIPGRGWSGTRDGRGEMCILLLEIRRTATSTQICGDRSHPRGLILTMYDLVVLENFAPNLKKKEPILPAGTRSRLSLSFMQYNIGL</sequence>
<evidence type="ECO:0000313" key="2">
    <source>
        <dbReference type="EMBL" id="EYC44098.1"/>
    </source>
</evidence>
<accession>A0A016WYM3</accession>
<dbReference type="AlphaFoldDB" id="A0A016WYM3"/>
<feature type="transmembrane region" description="Helical" evidence="1">
    <location>
        <begin position="12"/>
        <end position="31"/>
    </location>
</feature>
<name>A0A016WYM3_9BILA</name>
<comment type="caution">
    <text evidence="2">The sequence shown here is derived from an EMBL/GenBank/DDBJ whole genome shotgun (WGS) entry which is preliminary data.</text>
</comment>
<evidence type="ECO:0000256" key="1">
    <source>
        <dbReference type="SAM" id="Phobius"/>
    </source>
</evidence>